<dbReference type="PANTHER" id="PTHR46033">
    <property type="entry name" value="PROTEIN MAIN-LIKE 2"/>
    <property type="match status" value="1"/>
</dbReference>
<keyword evidence="3" id="KW-1185">Reference proteome</keyword>
<organism evidence="2 3">
    <name type="scientific">Paspalum notatum var. saurae</name>
    <dbReference type="NCBI Taxonomy" id="547442"/>
    <lineage>
        <taxon>Eukaryota</taxon>
        <taxon>Viridiplantae</taxon>
        <taxon>Streptophyta</taxon>
        <taxon>Embryophyta</taxon>
        <taxon>Tracheophyta</taxon>
        <taxon>Spermatophyta</taxon>
        <taxon>Magnoliopsida</taxon>
        <taxon>Liliopsida</taxon>
        <taxon>Poales</taxon>
        <taxon>Poaceae</taxon>
        <taxon>PACMAD clade</taxon>
        <taxon>Panicoideae</taxon>
        <taxon>Andropogonodae</taxon>
        <taxon>Paspaleae</taxon>
        <taxon>Paspalinae</taxon>
        <taxon>Paspalum</taxon>
    </lineage>
</organism>
<proteinExistence type="predicted"/>
<evidence type="ECO:0000313" key="3">
    <source>
        <dbReference type="Proteomes" id="UP001341281"/>
    </source>
</evidence>
<gene>
    <name evidence="2" type="ORF">U9M48_009796</name>
</gene>
<dbReference type="Pfam" id="PF10536">
    <property type="entry name" value="PMD"/>
    <property type="match status" value="1"/>
</dbReference>
<protein>
    <recommendedName>
        <fullName evidence="1">Aminotransferase-like plant mobile domain-containing protein</fullName>
    </recommendedName>
</protein>
<evidence type="ECO:0000259" key="1">
    <source>
        <dbReference type="Pfam" id="PF10536"/>
    </source>
</evidence>
<dbReference type="AlphaFoldDB" id="A0AAQ3SS85"/>
<evidence type="ECO:0000313" key="2">
    <source>
        <dbReference type="EMBL" id="WVZ59686.1"/>
    </source>
</evidence>
<name>A0AAQ3SS85_PASNO</name>
<dbReference type="EMBL" id="CP144746">
    <property type="protein sequence ID" value="WVZ59686.1"/>
    <property type="molecule type" value="Genomic_DNA"/>
</dbReference>
<dbReference type="Proteomes" id="UP001341281">
    <property type="component" value="Chromosome 02"/>
</dbReference>
<accession>A0AAQ3SS85</accession>
<dbReference type="GO" id="GO:0010073">
    <property type="term" value="P:meristem maintenance"/>
    <property type="evidence" value="ECO:0007669"/>
    <property type="project" value="InterPro"/>
</dbReference>
<sequence>MAECEEEEPLVQESTVPVVSAADPSRRSVRLARTLLPGAQHGAAHLPALPTLPRDPGPVLAPADFRGWPACPLLWKPWRELGILDAILTTTYRVRRDEGALLQLAAFWSAATNTFSFPWGEATVTLQDVAALAGLPLVGDPVRAPVSESDDLEKEVVGALTAVRSALHKSKKKRAFYGAWAKHFLEERTPDDGGGGGELVEHGAFLSLWLSSFVLPSPPFDVVRPETFPIAARLARGQAVALAPAALASIYNDLSAIKRRLGSRDKEEPPFMVSAPMHILQVWLWERFPQLRPEKTNTAAAPDDVPGGGVPRVARWHDVCTALDTRYVHKVLVSPESFEWLPYGSTSSFDLKPETCGGCWVRGHDIARSRELLSYARCLHPCELVGMNCIEMYRPHRVARQLGFDQDVPGNVVRVNSTWEKAWDTYNIEAKNLSFIVPNHEPGVTVKYAQWWKPYSSACDTALANAPAARMKRLRHLGSPVKTKMEGLPDANSCKELHMDTAIRVPQPTQDAAEDTQDERMRLPLWRCPIAPSCMSSVPWNVWRNVLSMS</sequence>
<dbReference type="InterPro" id="IPR019557">
    <property type="entry name" value="AminoTfrase-like_pln_mobile"/>
</dbReference>
<dbReference type="PANTHER" id="PTHR46033:SF32">
    <property type="entry name" value="EXPRESSED PROTEIN"/>
    <property type="match status" value="1"/>
</dbReference>
<reference evidence="2 3" key="1">
    <citation type="submission" date="2024-02" db="EMBL/GenBank/DDBJ databases">
        <title>High-quality chromosome-scale genome assembly of Pensacola bahiagrass (Paspalum notatum Flugge var. saurae).</title>
        <authorList>
            <person name="Vega J.M."/>
            <person name="Podio M."/>
            <person name="Orjuela J."/>
            <person name="Siena L.A."/>
            <person name="Pessino S.C."/>
            <person name="Combes M.C."/>
            <person name="Mariac C."/>
            <person name="Albertini E."/>
            <person name="Pupilli F."/>
            <person name="Ortiz J.P.A."/>
            <person name="Leblanc O."/>
        </authorList>
    </citation>
    <scope>NUCLEOTIDE SEQUENCE [LARGE SCALE GENOMIC DNA]</scope>
    <source>
        <strain evidence="2">R1</strain>
        <tissue evidence="2">Leaf</tissue>
    </source>
</reference>
<feature type="domain" description="Aminotransferase-like plant mobile" evidence="1">
    <location>
        <begin position="82"/>
        <end position="453"/>
    </location>
</feature>
<dbReference type="InterPro" id="IPR044824">
    <property type="entry name" value="MAIN-like"/>
</dbReference>